<evidence type="ECO:0000313" key="1">
    <source>
        <dbReference type="EMBL" id="HJC72180.1"/>
    </source>
</evidence>
<organism evidence="1 2">
    <name type="scientific">Candidatus Ruthenibacterium merdavium</name>
    <dbReference type="NCBI Taxonomy" id="2838752"/>
    <lineage>
        <taxon>Bacteria</taxon>
        <taxon>Bacillati</taxon>
        <taxon>Bacillota</taxon>
        <taxon>Clostridia</taxon>
        <taxon>Eubacteriales</taxon>
        <taxon>Oscillospiraceae</taxon>
        <taxon>Ruthenibacterium</taxon>
    </lineage>
</organism>
<evidence type="ECO:0000313" key="2">
    <source>
        <dbReference type="Proteomes" id="UP000823918"/>
    </source>
</evidence>
<reference evidence="1" key="2">
    <citation type="submission" date="2021-04" db="EMBL/GenBank/DDBJ databases">
        <authorList>
            <person name="Gilroy R."/>
        </authorList>
    </citation>
    <scope>NUCLEOTIDE SEQUENCE</scope>
    <source>
        <strain evidence="1">5933</strain>
    </source>
</reference>
<comment type="caution">
    <text evidence="1">The sequence shown here is derived from an EMBL/GenBank/DDBJ whole genome shotgun (WGS) entry which is preliminary data.</text>
</comment>
<name>A0A9D2Q780_9FIRM</name>
<sequence length="58" mass="6504">MEKECGSNVESETKIAVIPLRKGFFENVLSSIRMDWFDYGFAKKAAFLLSGWESGGLL</sequence>
<protein>
    <submittedName>
        <fullName evidence="1">Uncharacterized protein</fullName>
    </submittedName>
</protein>
<proteinExistence type="predicted"/>
<reference evidence="1" key="1">
    <citation type="journal article" date="2021" name="PeerJ">
        <title>Extensive microbial diversity within the chicken gut microbiome revealed by metagenomics and culture.</title>
        <authorList>
            <person name="Gilroy R."/>
            <person name="Ravi A."/>
            <person name="Getino M."/>
            <person name="Pursley I."/>
            <person name="Horton D.L."/>
            <person name="Alikhan N.F."/>
            <person name="Baker D."/>
            <person name="Gharbi K."/>
            <person name="Hall N."/>
            <person name="Watson M."/>
            <person name="Adriaenssens E.M."/>
            <person name="Foster-Nyarko E."/>
            <person name="Jarju S."/>
            <person name="Secka A."/>
            <person name="Antonio M."/>
            <person name="Oren A."/>
            <person name="Chaudhuri R.R."/>
            <person name="La Ragione R."/>
            <person name="Hildebrand F."/>
            <person name="Pallen M.J."/>
        </authorList>
    </citation>
    <scope>NUCLEOTIDE SEQUENCE</scope>
    <source>
        <strain evidence="1">5933</strain>
    </source>
</reference>
<dbReference type="AlphaFoldDB" id="A0A9D2Q780"/>
<dbReference type="Proteomes" id="UP000823918">
    <property type="component" value="Unassembled WGS sequence"/>
</dbReference>
<dbReference type="EMBL" id="DWWA01000025">
    <property type="protein sequence ID" value="HJC72180.1"/>
    <property type="molecule type" value="Genomic_DNA"/>
</dbReference>
<gene>
    <name evidence="1" type="ORF">H9698_05225</name>
</gene>
<accession>A0A9D2Q780</accession>